<evidence type="ECO:0000313" key="17">
    <source>
        <dbReference type="Proteomes" id="UP000830167"/>
    </source>
</evidence>
<dbReference type="InterPro" id="IPR012338">
    <property type="entry name" value="Beta-lactam/transpept-like"/>
</dbReference>
<evidence type="ECO:0000256" key="6">
    <source>
        <dbReference type="ARBA" id="ARBA00022670"/>
    </source>
</evidence>
<feature type="transmembrane region" description="Helical" evidence="14">
    <location>
        <begin position="389"/>
        <end position="413"/>
    </location>
</feature>
<keyword evidence="17" id="KW-1185">Reference proteome</keyword>
<protein>
    <recommendedName>
        <fullName evidence="4">serine-type D-Ala-D-Ala carboxypeptidase</fullName>
        <ecNumber evidence="4">3.4.16.4</ecNumber>
    </recommendedName>
</protein>
<evidence type="ECO:0000259" key="15">
    <source>
        <dbReference type="SMART" id="SM00936"/>
    </source>
</evidence>
<dbReference type="PANTHER" id="PTHR21581:SF6">
    <property type="entry name" value="TRAFFICKING PROTEIN PARTICLE COMPLEX SUBUNIT 12"/>
    <property type="match status" value="1"/>
</dbReference>
<sequence>MQLFKNRSNKIHGILILTLLTSTVMIPVQNINAYAAANDTMTISPPTINAPAAELIDAKTGQVLYAKNIDARREPASTTKLMTLLLIEQAIQSGKAKLTDIVPVTPEAIRIETEGSGAWLKQGEKWTLEDMIKFITVPSGNDAAVATAQYLAGSIPAFVDRMNEEAKKLGLTNTHFANPDGLHDPNHYTSAHDLAIIARTLITQYPDILKYTSIQSMTVRNGQNIFQNTDTLLGKYQGLDGLKTGYTDQAGYCFVGTAQQNNMRLIDVVLGTNSEEARFTESTKLLDYGFQNFKEYKLASKNQPIKQTAPVNKGVNTEVGLAPVEDAYVAVQPGQEKLIQTHVSIGTITAPVKKGQKIGKLEYILNGKVIETVELQATKNDDKASFIRLFFRGIGYFIGNLFHGIFSGIGHLFKK</sequence>
<evidence type="ECO:0000256" key="12">
    <source>
        <dbReference type="ARBA" id="ARBA00034000"/>
    </source>
</evidence>
<evidence type="ECO:0000256" key="8">
    <source>
        <dbReference type="ARBA" id="ARBA00022801"/>
    </source>
</evidence>
<evidence type="ECO:0000256" key="2">
    <source>
        <dbReference type="ARBA" id="ARBA00004752"/>
    </source>
</evidence>
<dbReference type="EC" id="3.4.16.4" evidence="4"/>
<dbReference type="Proteomes" id="UP000830167">
    <property type="component" value="Chromosome"/>
</dbReference>
<evidence type="ECO:0000256" key="11">
    <source>
        <dbReference type="ARBA" id="ARBA00023316"/>
    </source>
</evidence>
<dbReference type="InterPro" id="IPR015956">
    <property type="entry name" value="Peniciliin-bd_prot_C_sf"/>
</dbReference>
<feature type="domain" description="Peptidase S11 D-Ala-D-Ala carboxypeptidase A C-terminal" evidence="15">
    <location>
        <begin position="293"/>
        <end position="383"/>
    </location>
</feature>
<keyword evidence="9" id="KW-0133">Cell shape</keyword>
<reference evidence="16" key="1">
    <citation type="submission" date="2021-12" db="EMBL/GenBank/DDBJ databases">
        <title>Alicyclobacillaceae gen. nov., sp. nov., isolated from chalcocite enrichment system.</title>
        <authorList>
            <person name="Jiang Z."/>
        </authorList>
    </citation>
    <scope>NUCLEOTIDE SEQUENCE</scope>
    <source>
        <strain evidence="16">MYW30-H2</strain>
    </source>
</reference>
<keyword evidence="11" id="KW-0961">Cell wall biogenesis/degradation</keyword>
<dbReference type="GO" id="GO:0004180">
    <property type="term" value="F:carboxypeptidase activity"/>
    <property type="evidence" value="ECO:0007669"/>
    <property type="project" value="UniProtKB-KW"/>
</dbReference>
<evidence type="ECO:0000256" key="14">
    <source>
        <dbReference type="SAM" id="Phobius"/>
    </source>
</evidence>
<comment type="pathway">
    <text evidence="2">Cell wall biogenesis; peptidoglycan biosynthesis.</text>
</comment>
<keyword evidence="5 16" id="KW-0121">Carboxypeptidase</keyword>
<dbReference type="SUPFAM" id="SSF69189">
    <property type="entry name" value="Penicillin-binding protein associated domain"/>
    <property type="match status" value="1"/>
</dbReference>
<evidence type="ECO:0000256" key="7">
    <source>
        <dbReference type="ARBA" id="ARBA00022729"/>
    </source>
</evidence>
<dbReference type="PRINTS" id="PR00725">
    <property type="entry name" value="DADACBPTASE1"/>
</dbReference>
<evidence type="ECO:0000256" key="5">
    <source>
        <dbReference type="ARBA" id="ARBA00022645"/>
    </source>
</evidence>
<comment type="catalytic activity">
    <reaction evidence="12">
        <text>Preferential cleavage: (Ac)2-L-Lys-D-Ala-|-D-Ala. Also transpeptidation of peptidyl-alanyl moieties that are N-acyl substituents of D-alanine.</text>
        <dbReference type="EC" id="3.4.16.4"/>
    </reaction>
</comment>
<keyword evidence="6" id="KW-0645">Protease</keyword>
<dbReference type="PANTHER" id="PTHR21581">
    <property type="entry name" value="D-ALANYL-D-ALANINE CARBOXYPEPTIDASE"/>
    <property type="match status" value="1"/>
</dbReference>
<evidence type="ECO:0000256" key="10">
    <source>
        <dbReference type="ARBA" id="ARBA00022984"/>
    </source>
</evidence>
<dbReference type="Gene3D" id="3.40.710.10">
    <property type="entry name" value="DD-peptidase/beta-lactamase superfamily"/>
    <property type="match status" value="1"/>
</dbReference>
<keyword evidence="14" id="KW-1133">Transmembrane helix</keyword>
<dbReference type="Pfam" id="PF07943">
    <property type="entry name" value="PBP5_C"/>
    <property type="match status" value="1"/>
</dbReference>
<keyword evidence="10" id="KW-0573">Peptidoglycan synthesis</keyword>
<dbReference type="SUPFAM" id="SSF56601">
    <property type="entry name" value="beta-lactamase/transpeptidase-like"/>
    <property type="match status" value="1"/>
</dbReference>
<evidence type="ECO:0000256" key="1">
    <source>
        <dbReference type="ARBA" id="ARBA00003217"/>
    </source>
</evidence>
<keyword evidence="14" id="KW-0812">Transmembrane</keyword>
<comment type="similarity">
    <text evidence="3 13">Belongs to the peptidase S11 family.</text>
</comment>
<keyword evidence="14" id="KW-0472">Membrane</keyword>
<comment type="function">
    <text evidence="1">Removes C-terminal D-alanyl residues from sugar-peptide cell wall precursors.</text>
</comment>
<dbReference type="InterPro" id="IPR012907">
    <property type="entry name" value="Peptidase_S11_C"/>
</dbReference>
<gene>
    <name evidence="16" type="ORF">LSG31_05850</name>
</gene>
<dbReference type="Gene3D" id="2.60.410.10">
    <property type="entry name" value="D-Ala-D-Ala carboxypeptidase, C-terminal domain"/>
    <property type="match status" value="1"/>
</dbReference>
<proteinExistence type="inferred from homology"/>
<evidence type="ECO:0000256" key="9">
    <source>
        <dbReference type="ARBA" id="ARBA00022960"/>
    </source>
</evidence>
<accession>A0ABY4CMQ3</accession>
<keyword evidence="7" id="KW-0732">Signal</keyword>
<dbReference type="RefSeq" id="WP_347438455.1">
    <property type="nucleotide sequence ID" value="NZ_CP089291.1"/>
</dbReference>
<evidence type="ECO:0000256" key="13">
    <source>
        <dbReference type="RuleBase" id="RU004016"/>
    </source>
</evidence>
<name>A0ABY4CMQ3_9BACL</name>
<dbReference type="EMBL" id="CP089291">
    <property type="protein sequence ID" value="UOF91767.1"/>
    <property type="molecule type" value="Genomic_DNA"/>
</dbReference>
<dbReference type="Pfam" id="PF00768">
    <property type="entry name" value="Peptidase_S11"/>
    <property type="match status" value="1"/>
</dbReference>
<dbReference type="InterPro" id="IPR037167">
    <property type="entry name" value="Peptidase_S11_C_sf"/>
</dbReference>
<evidence type="ECO:0000256" key="3">
    <source>
        <dbReference type="ARBA" id="ARBA00007164"/>
    </source>
</evidence>
<keyword evidence="8" id="KW-0378">Hydrolase</keyword>
<dbReference type="SMART" id="SM00936">
    <property type="entry name" value="PBP5_C"/>
    <property type="match status" value="1"/>
</dbReference>
<evidence type="ECO:0000313" key="16">
    <source>
        <dbReference type="EMBL" id="UOF91767.1"/>
    </source>
</evidence>
<organism evidence="16 17">
    <name type="scientific">Fodinisporobacter ferrooxydans</name>
    <dbReference type="NCBI Taxonomy" id="2901836"/>
    <lineage>
        <taxon>Bacteria</taxon>
        <taxon>Bacillati</taxon>
        <taxon>Bacillota</taxon>
        <taxon>Bacilli</taxon>
        <taxon>Bacillales</taxon>
        <taxon>Alicyclobacillaceae</taxon>
        <taxon>Fodinisporobacter</taxon>
    </lineage>
</organism>
<dbReference type="InterPro" id="IPR001967">
    <property type="entry name" value="Peptidase_S11_N"/>
</dbReference>
<evidence type="ECO:0000256" key="4">
    <source>
        <dbReference type="ARBA" id="ARBA00012448"/>
    </source>
</evidence>
<dbReference type="InterPro" id="IPR018044">
    <property type="entry name" value="Peptidase_S11"/>
</dbReference>